<dbReference type="SMART" id="SM00835">
    <property type="entry name" value="Cupin_1"/>
    <property type="match status" value="1"/>
</dbReference>
<proteinExistence type="predicted"/>
<gene>
    <name evidence="3" type="ORF">F6J89_19190</name>
</gene>
<dbReference type="AlphaFoldDB" id="A0A6B3NKC4"/>
<organism evidence="3">
    <name type="scientific">Symploca sp. SIO1C4</name>
    <dbReference type="NCBI Taxonomy" id="2607765"/>
    <lineage>
        <taxon>Bacteria</taxon>
        <taxon>Bacillati</taxon>
        <taxon>Cyanobacteriota</taxon>
        <taxon>Cyanophyceae</taxon>
        <taxon>Coleofasciculales</taxon>
        <taxon>Coleofasciculaceae</taxon>
        <taxon>Symploca</taxon>
    </lineage>
</organism>
<dbReference type="EMBL" id="JAAHFQ010000412">
    <property type="protein sequence ID" value="NER29678.1"/>
    <property type="molecule type" value="Genomic_DNA"/>
</dbReference>
<name>A0A6B3NKC4_9CYAN</name>
<dbReference type="InterPro" id="IPR011051">
    <property type="entry name" value="RmlC_Cupin_sf"/>
</dbReference>
<evidence type="ECO:0000259" key="2">
    <source>
        <dbReference type="SMART" id="SM00835"/>
    </source>
</evidence>
<evidence type="ECO:0000256" key="1">
    <source>
        <dbReference type="SAM" id="MobiDB-lite"/>
    </source>
</evidence>
<feature type="region of interest" description="Disordered" evidence="1">
    <location>
        <begin position="365"/>
        <end position="399"/>
    </location>
</feature>
<evidence type="ECO:0000313" key="3">
    <source>
        <dbReference type="EMBL" id="NER29678.1"/>
    </source>
</evidence>
<dbReference type="SUPFAM" id="SSF51182">
    <property type="entry name" value="RmlC-like cupins"/>
    <property type="match status" value="1"/>
</dbReference>
<comment type="caution">
    <text evidence="3">The sequence shown here is derived from an EMBL/GenBank/DDBJ whole genome shotgun (WGS) entry which is preliminary data.</text>
</comment>
<reference evidence="3" key="1">
    <citation type="submission" date="2019-11" db="EMBL/GenBank/DDBJ databases">
        <title>Genomic insights into an expanded diversity of filamentous marine cyanobacteria reveals the extraordinary biosynthetic potential of Moorea and Okeania.</title>
        <authorList>
            <person name="Ferreira Leao T."/>
            <person name="Wang M."/>
            <person name="Moss N."/>
            <person name="Da Silva R."/>
            <person name="Sanders J."/>
            <person name="Nurk S."/>
            <person name="Gurevich A."/>
            <person name="Humphrey G."/>
            <person name="Reher R."/>
            <person name="Zhu Q."/>
            <person name="Belda-Ferre P."/>
            <person name="Glukhov E."/>
            <person name="Rex R."/>
            <person name="Dorrestein P.C."/>
            <person name="Knight R."/>
            <person name="Pevzner P."/>
            <person name="Gerwick W.H."/>
            <person name="Gerwick L."/>
        </authorList>
    </citation>
    <scope>NUCLEOTIDE SEQUENCE</scope>
    <source>
        <strain evidence="3">SIO1C4</strain>
    </source>
</reference>
<dbReference type="InterPro" id="IPR014710">
    <property type="entry name" value="RmlC-like_jellyroll"/>
</dbReference>
<dbReference type="InterPro" id="IPR006045">
    <property type="entry name" value="Cupin_1"/>
</dbReference>
<feature type="domain" description="Cupin type-1" evidence="2">
    <location>
        <begin position="173"/>
        <end position="331"/>
    </location>
</feature>
<protein>
    <submittedName>
        <fullName evidence="3">Cupin domain-containing protein</fullName>
    </submittedName>
</protein>
<dbReference type="Pfam" id="PF00190">
    <property type="entry name" value="Cupin_1"/>
    <property type="match status" value="1"/>
</dbReference>
<dbReference type="Gene3D" id="2.60.120.10">
    <property type="entry name" value="Jelly Rolls"/>
    <property type="match status" value="1"/>
</dbReference>
<sequence>MQQCLKRRMIGFVSVILGTVLGVLLFLGKPVFAQVESPTSATPTPEALVTVADNSVVCPYSDSLYCILPNTAYKVDRTSDSTECDGETARVKFTFRDNKFPGGKFEEIYPIQDGWDLFFNTPGVPGVFEDLSDCGLMPEPNNKLALLSGFKSQDEANTNKSGHFVVAKEYYAINNYAPPRLLGSLTAIGGTEFPILSGAAIGELIIKPNAIRAPHWHLKFAEAGYCYEGLGQVGVIVPASTIPKGEEGGFFSEKRVEEFFVQPREVFLFPEASQHYLRNVGNNDFKCVLFFAEGPPLNPDSLLTITLQNVVGNTPEGVLGPILVTDREKTPMSPLPYTAEQVSKSPAQTYTSVNQGPKIYPVVETCEGVDPDPDDPGCPRASKQKPEGLDRSIYSTLEP</sequence>
<accession>A0A6B3NKC4</accession>